<dbReference type="EMBL" id="JBDXSU010000001">
    <property type="protein sequence ID" value="MFB5188725.1"/>
    <property type="molecule type" value="Genomic_DNA"/>
</dbReference>
<feature type="region of interest" description="Disordered" evidence="1">
    <location>
        <begin position="26"/>
        <end position="48"/>
    </location>
</feature>
<organism evidence="2 3">
    <name type="scientific">Alicyclobacillus fastidiosus</name>
    <dbReference type="NCBI Taxonomy" id="392011"/>
    <lineage>
        <taxon>Bacteria</taxon>
        <taxon>Bacillati</taxon>
        <taxon>Bacillota</taxon>
        <taxon>Bacilli</taxon>
        <taxon>Bacillales</taxon>
        <taxon>Alicyclobacillaceae</taxon>
        <taxon>Alicyclobacillus</taxon>
    </lineage>
</organism>
<dbReference type="RefSeq" id="WP_275475565.1">
    <property type="nucleotide sequence ID" value="NZ_CP162940.1"/>
</dbReference>
<feature type="compositionally biased region" description="Low complexity" evidence="1">
    <location>
        <begin position="39"/>
        <end position="48"/>
    </location>
</feature>
<reference evidence="2 3" key="1">
    <citation type="journal article" date="2024" name="Int. J. Mol. Sci.">
        <title>Exploration of Alicyclobacillus spp. Genome in Search of Antibiotic Resistance.</title>
        <authorList>
            <person name="Bucka-Kolendo J."/>
            <person name="Kiousi D.E."/>
            <person name="Dekowska A."/>
            <person name="Mikolajczuk-Szczyrba A."/>
            <person name="Karadedos D.M."/>
            <person name="Michael P."/>
            <person name="Galanis A."/>
            <person name="Sokolowska B."/>
        </authorList>
    </citation>
    <scope>NUCLEOTIDE SEQUENCE [LARGE SCALE GENOMIC DNA]</scope>
    <source>
        <strain evidence="2 3">KKP 3000</strain>
    </source>
</reference>
<dbReference type="Proteomes" id="UP001579974">
    <property type="component" value="Unassembled WGS sequence"/>
</dbReference>
<proteinExistence type="predicted"/>
<evidence type="ECO:0000256" key="1">
    <source>
        <dbReference type="SAM" id="MobiDB-lite"/>
    </source>
</evidence>
<evidence type="ECO:0000313" key="3">
    <source>
        <dbReference type="Proteomes" id="UP001579974"/>
    </source>
</evidence>
<protein>
    <submittedName>
        <fullName evidence="2">Uncharacterized protein</fullName>
    </submittedName>
</protein>
<evidence type="ECO:0000313" key="2">
    <source>
        <dbReference type="EMBL" id="MFB5188725.1"/>
    </source>
</evidence>
<comment type="caution">
    <text evidence="2">The sequence shown here is derived from an EMBL/GenBank/DDBJ whole genome shotgun (WGS) entry which is preliminary data.</text>
</comment>
<name>A0ABV5A8V0_9BACL</name>
<sequence length="97" mass="10526">MNRDIAGEAEEIVERLLRNLKKSRVGSTERESNKLGDFSSGDQVSVTTGSGTTYTGVFSRAFDNKIVIYADADADLRAAIVRETIIDLTGAVVQRMG</sequence>
<accession>A0ABV5A8V0</accession>
<gene>
    <name evidence="2" type="ORF">KKP3000_001158</name>
</gene>
<keyword evidence="3" id="KW-1185">Reference proteome</keyword>